<dbReference type="InterPro" id="IPR020813">
    <property type="entry name" value="Fibrillarin_CS"/>
</dbReference>
<comment type="caution">
    <text evidence="8">The sequence shown here is derived from an EMBL/GenBank/DDBJ whole genome shotgun (WGS) entry which is preliminary data.</text>
</comment>
<dbReference type="GO" id="GO:0008033">
    <property type="term" value="P:tRNA processing"/>
    <property type="evidence" value="ECO:0007669"/>
    <property type="project" value="UniProtKB-UniRule"/>
</dbReference>
<dbReference type="Pfam" id="PF01269">
    <property type="entry name" value="Fibrillarin"/>
    <property type="match status" value="1"/>
</dbReference>
<dbReference type="SUPFAM" id="SSF53335">
    <property type="entry name" value="S-adenosyl-L-methionine-dependent methyltransferases"/>
    <property type="match status" value="1"/>
</dbReference>
<dbReference type="PRINTS" id="PR00052">
    <property type="entry name" value="FIBRILLARIN"/>
</dbReference>
<name>A0A7C3IY00_9CREN</name>
<evidence type="ECO:0000256" key="7">
    <source>
        <dbReference type="HAMAP-Rule" id="MF_00351"/>
    </source>
</evidence>
<dbReference type="PIRSF" id="PIRSF006540">
    <property type="entry name" value="Nop17p"/>
    <property type="match status" value="1"/>
</dbReference>
<comment type="function">
    <text evidence="7">Involved in pre-rRNA and tRNA processing. Utilizes the methyl donor S-adenosyl-L-methionine to catalyze the site-specific 2'-hydroxyl methylation of ribose moieties in rRNA and tRNA. Site specificity is provided by a guide RNA that base pairs with the substrate. Methylation occurs at a characteristic distance from the sequence involved in base pairing with the guide RNA.</text>
</comment>
<dbReference type="Gene3D" id="3.30.200.20">
    <property type="entry name" value="Phosphorylase Kinase, domain 1"/>
    <property type="match status" value="1"/>
</dbReference>
<evidence type="ECO:0000256" key="1">
    <source>
        <dbReference type="ARBA" id="ARBA00010632"/>
    </source>
</evidence>
<sequence length="234" mass="26145">MEGEQEMVELKKHPKFEGVYYVQTAEGKQLATENLVPGVRVYGEDLFTVDRTEYRGWSPYRSKLAASIEKGIKEINVKVGMNVLYLGAASGTTPSHVSDIVGVKGKVFCVEFAPRVIRELLEVTSKRMNMVPILGDARTPSSYRHLVEAVDSIYCDVAQPEQAKLLADNAAAFLKKKGKAMIAIKARSVDVTMEPTEVFKNETKVLEDRGLRIIDIKQLEPFEKDHAMIIAELK</sequence>
<evidence type="ECO:0000256" key="5">
    <source>
        <dbReference type="ARBA" id="ARBA00022694"/>
    </source>
</evidence>
<organism evidence="8">
    <name type="scientific">Candidatus Methanomethylicus mesodigestus</name>
    <dbReference type="NCBI Taxonomy" id="1867258"/>
    <lineage>
        <taxon>Archaea</taxon>
        <taxon>Thermoproteota</taxon>
        <taxon>Methanosuratincolia</taxon>
        <taxon>Candidatus Methanomethylicales</taxon>
        <taxon>Candidatus Methanomethylicaceae</taxon>
        <taxon>Candidatus Methanomethylicus</taxon>
    </lineage>
</organism>
<dbReference type="PANTHER" id="PTHR10335:SF17">
    <property type="entry name" value="FIBRILLARIN"/>
    <property type="match status" value="1"/>
</dbReference>
<dbReference type="Gene3D" id="3.40.50.150">
    <property type="entry name" value="Vaccinia Virus protein VP39"/>
    <property type="match status" value="1"/>
</dbReference>
<keyword evidence="2 7" id="KW-0698">rRNA processing</keyword>
<keyword evidence="3 7" id="KW-0489">Methyltransferase</keyword>
<feature type="binding site" evidence="7">
    <location>
        <begin position="111"/>
        <end position="112"/>
    </location>
    <ligand>
        <name>S-adenosyl-L-methionine</name>
        <dbReference type="ChEBI" id="CHEBI:59789"/>
    </ligand>
</feature>
<comment type="similarity">
    <text evidence="1 7">Belongs to the methyltransferase superfamily. Fibrillarin family.</text>
</comment>
<feature type="binding site" evidence="7">
    <location>
        <begin position="156"/>
        <end position="159"/>
    </location>
    <ligand>
        <name>S-adenosyl-L-methionine</name>
        <dbReference type="ChEBI" id="CHEBI:59789"/>
    </ligand>
</feature>
<accession>A0A7C3IY00</accession>
<dbReference type="GO" id="GO:0008649">
    <property type="term" value="F:rRNA methyltransferase activity"/>
    <property type="evidence" value="ECO:0007669"/>
    <property type="project" value="TreeGrafter"/>
</dbReference>
<dbReference type="EC" id="2.1.1.-" evidence="7"/>
<dbReference type="NCBIfam" id="NF003276">
    <property type="entry name" value="PRK04266.1-2"/>
    <property type="match status" value="1"/>
</dbReference>
<reference evidence="8" key="1">
    <citation type="journal article" date="2020" name="mSystems">
        <title>Genome- and Community-Level Interaction Insights into Carbon Utilization and Element Cycling Functions of Hydrothermarchaeota in Hydrothermal Sediment.</title>
        <authorList>
            <person name="Zhou Z."/>
            <person name="Liu Y."/>
            <person name="Xu W."/>
            <person name="Pan J."/>
            <person name="Luo Z.H."/>
            <person name="Li M."/>
        </authorList>
    </citation>
    <scope>NUCLEOTIDE SEQUENCE [LARGE SCALE GENOMIC DNA]</scope>
    <source>
        <strain evidence="8">SpSt-468</strain>
    </source>
</reference>
<protein>
    <recommendedName>
        <fullName evidence="7">Fibrillarin-like rRNA/tRNA 2'-O-methyltransferase</fullName>
        <ecNumber evidence="7">2.1.1.-</ecNumber>
    </recommendedName>
</protein>
<feature type="binding site" evidence="7">
    <location>
        <begin position="92"/>
        <end position="93"/>
    </location>
    <ligand>
        <name>S-adenosyl-L-methionine</name>
        <dbReference type="ChEBI" id="CHEBI:59789"/>
    </ligand>
</feature>
<dbReference type="EMBL" id="DSTX01000012">
    <property type="protein sequence ID" value="HFK21050.1"/>
    <property type="molecule type" value="Genomic_DNA"/>
</dbReference>
<proteinExistence type="inferred from homology"/>
<dbReference type="GO" id="GO:0003723">
    <property type="term" value="F:RNA binding"/>
    <property type="evidence" value="ECO:0007669"/>
    <property type="project" value="UniProtKB-UniRule"/>
</dbReference>
<keyword evidence="5 7" id="KW-0819">tRNA processing</keyword>
<dbReference type="PANTHER" id="PTHR10335">
    <property type="entry name" value="RRNA 2-O-METHYLTRANSFERASE FIBRILLARIN"/>
    <property type="match status" value="1"/>
</dbReference>
<keyword evidence="4 7" id="KW-0808">Transferase</keyword>
<dbReference type="SMART" id="SM01206">
    <property type="entry name" value="Fibrillarin"/>
    <property type="match status" value="1"/>
</dbReference>
<dbReference type="HAMAP" id="MF_00351">
    <property type="entry name" value="RNA_methyltransf_FlpA"/>
    <property type="match status" value="1"/>
</dbReference>
<evidence type="ECO:0000256" key="3">
    <source>
        <dbReference type="ARBA" id="ARBA00022603"/>
    </source>
</evidence>
<keyword evidence="6 7" id="KW-0694">RNA-binding</keyword>
<comment type="subunit">
    <text evidence="7">Interacts with nop5. Component of box C/D small ribonucleoprotein (sRNP) particles that contain rpl7ae, FlpA and nop5, plus a guide RNA.</text>
</comment>
<dbReference type="InterPro" id="IPR029063">
    <property type="entry name" value="SAM-dependent_MTases_sf"/>
</dbReference>
<gene>
    <name evidence="7" type="primary">flpA</name>
    <name evidence="8" type="ORF">ENS19_07250</name>
</gene>
<dbReference type="GO" id="GO:0000494">
    <property type="term" value="P:box C/D sno(s)RNA 3'-end processing"/>
    <property type="evidence" value="ECO:0007669"/>
    <property type="project" value="TreeGrafter"/>
</dbReference>
<dbReference type="InterPro" id="IPR000692">
    <property type="entry name" value="Fibrillarin"/>
</dbReference>
<evidence type="ECO:0000256" key="6">
    <source>
        <dbReference type="ARBA" id="ARBA00022884"/>
    </source>
</evidence>
<evidence type="ECO:0000256" key="4">
    <source>
        <dbReference type="ARBA" id="ARBA00022679"/>
    </source>
</evidence>
<evidence type="ECO:0000313" key="8">
    <source>
        <dbReference type="EMBL" id="HFK21050.1"/>
    </source>
</evidence>
<feature type="binding site" evidence="7">
    <location>
        <begin position="136"/>
        <end position="137"/>
    </location>
    <ligand>
        <name>S-adenosyl-L-methionine</name>
        <dbReference type="ChEBI" id="CHEBI:59789"/>
    </ligand>
</feature>
<dbReference type="NCBIfam" id="NF003277">
    <property type="entry name" value="PRK04266.1-3"/>
    <property type="match status" value="1"/>
</dbReference>
<dbReference type="GO" id="GO:1990259">
    <property type="term" value="F:histone H2AQ104 methyltransferase activity"/>
    <property type="evidence" value="ECO:0007669"/>
    <property type="project" value="TreeGrafter"/>
</dbReference>
<dbReference type="AlphaFoldDB" id="A0A7C3IY00"/>
<dbReference type="PROSITE" id="PS00566">
    <property type="entry name" value="FIBRILLARIN"/>
    <property type="match status" value="1"/>
</dbReference>
<evidence type="ECO:0000256" key="2">
    <source>
        <dbReference type="ARBA" id="ARBA00022552"/>
    </source>
</evidence>